<reference evidence="2" key="2">
    <citation type="submission" date="2025-05" db="UniProtKB">
        <authorList>
            <consortium name="Ensembl"/>
        </authorList>
    </citation>
    <scope>IDENTIFICATION</scope>
</reference>
<organism evidence="2 3">
    <name type="scientific">Cynoglossus semilaevis</name>
    <name type="common">Tongue sole</name>
    <dbReference type="NCBI Taxonomy" id="244447"/>
    <lineage>
        <taxon>Eukaryota</taxon>
        <taxon>Metazoa</taxon>
        <taxon>Chordata</taxon>
        <taxon>Craniata</taxon>
        <taxon>Vertebrata</taxon>
        <taxon>Euteleostomi</taxon>
        <taxon>Actinopterygii</taxon>
        <taxon>Neopterygii</taxon>
        <taxon>Teleostei</taxon>
        <taxon>Neoteleostei</taxon>
        <taxon>Acanthomorphata</taxon>
        <taxon>Carangaria</taxon>
        <taxon>Pleuronectiformes</taxon>
        <taxon>Pleuronectoidei</taxon>
        <taxon>Cynoglossidae</taxon>
        <taxon>Cynoglossinae</taxon>
        <taxon>Cynoglossus</taxon>
    </lineage>
</organism>
<dbReference type="OMA" id="IYTIHRE"/>
<feature type="compositionally biased region" description="Basic residues" evidence="1">
    <location>
        <begin position="42"/>
        <end position="55"/>
    </location>
</feature>
<dbReference type="Proteomes" id="UP000265120">
    <property type="component" value="Chromosome 2"/>
</dbReference>
<dbReference type="GeneTree" id="ENSGT00390000016548"/>
<proteinExistence type="predicted"/>
<keyword evidence="3" id="KW-1185">Reference proteome</keyword>
<dbReference type="InterPro" id="IPR040807">
    <property type="entry name" value="DUF5522"/>
</dbReference>
<dbReference type="PANTHER" id="PTHR21037:SF2">
    <property type="entry name" value="SIMILAR TO NOVEL PROTEIN"/>
    <property type="match status" value="1"/>
</dbReference>
<evidence type="ECO:0000313" key="3">
    <source>
        <dbReference type="Proteomes" id="UP000265120"/>
    </source>
</evidence>
<dbReference type="AlphaFoldDB" id="A0A3P8WH94"/>
<reference evidence="2 3" key="1">
    <citation type="journal article" date="2014" name="Nat. Genet.">
        <title>Whole-genome sequence of a flatfish provides insights into ZW sex chromosome evolution and adaptation to a benthic lifestyle.</title>
        <authorList>
            <person name="Chen S."/>
            <person name="Zhang G."/>
            <person name="Shao C."/>
            <person name="Huang Q."/>
            <person name="Liu G."/>
            <person name="Zhang P."/>
            <person name="Song W."/>
            <person name="An N."/>
            <person name="Chalopin D."/>
            <person name="Volff J.N."/>
            <person name="Hong Y."/>
            <person name="Li Q."/>
            <person name="Sha Z."/>
            <person name="Zhou H."/>
            <person name="Xie M."/>
            <person name="Yu Q."/>
            <person name="Liu Y."/>
            <person name="Xiang H."/>
            <person name="Wang N."/>
            <person name="Wu K."/>
            <person name="Yang C."/>
            <person name="Zhou Q."/>
            <person name="Liao X."/>
            <person name="Yang L."/>
            <person name="Hu Q."/>
            <person name="Zhang J."/>
            <person name="Meng L."/>
            <person name="Jin L."/>
            <person name="Tian Y."/>
            <person name="Lian J."/>
            <person name="Yang J."/>
            <person name="Miao G."/>
            <person name="Liu S."/>
            <person name="Liang Z."/>
            <person name="Yan F."/>
            <person name="Li Y."/>
            <person name="Sun B."/>
            <person name="Zhang H."/>
            <person name="Zhang J."/>
            <person name="Zhu Y."/>
            <person name="Du M."/>
            <person name="Zhao Y."/>
            <person name="Schartl M."/>
            <person name="Tang Q."/>
            <person name="Wang J."/>
        </authorList>
    </citation>
    <scope>NUCLEOTIDE SEQUENCE</scope>
</reference>
<name>A0A3P8WH94_CYNSE</name>
<protein>
    <submittedName>
        <fullName evidence="2">Chromosome 1 open reading frame 53</fullName>
    </submittedName>
</protein>
<evidence type="ECO:0000256" key="1">
    <source>
        <dbReference type="SAM" id="MobiDB-lite"/>
    </source>
</evidence>
<dbReference type="PANTHER" id="PTHR21037">
    <property type="entry name" value="39S RIBOSOMAL PROTEIN L14, MITOCHONDRIAL"/>
    <property type="match status" value="1"/>
</dbReference>
<dbReference type="Pfam" id="PF17653">
    <property type="entry name" value="DUF5522"/>
    <property type="match status" value="1"/>
</dbReference>
<dbReference type="KEGG" id="csem:103394510"/>
<sequence>MINPRHTSRAILRRLVLLQVQFNHNYNKSLVTRSIPEQSDKRLRRSSSSSRRRMSKTSDSRGGAEEVEEVTGCSLRSSSPAAFTQEDTAIHSVHREACEAKKQMYVDPVSGYKVFTEYAHLQRGSCCGSACRHCPYGQVNVKDPAARKRFNSLFYV</sequence>
<feature type="region of interest" description="Disordered" evidence="1">
    <location>
        <begin position="33"/>
        <end position="80"/>
    </location>
</feature>
<evidence type="ECO:0000313" key="2">
    <source>
        <dbReference type="Ensembl" id="ENSCSEP00000025832.1"/>
    </source>
</evidence>
<dbReference type="Ensembl" id="ENSCSET00000026167.1">
    <property type="protein sequence ID" value="ENSCSEP00000025829.1"/>
    <property type="gene ID" value="ENSCSEG00000016506.1"/>
</dbReference>
<accession>A0A3P8WH94</accession>
<dbReference type="Ensembl" id="ENSCSET00000026170.1">
    <property type="protein sequence ID" value="ENSCSEP00000025832.1"/>
    <property type="gene ID" value="ENSCSEG00000016506.1"/>
</dbReference>